<dbReference type="PATRIC" id="fig|328812.4.peg.4480"/>
<proteinExistence type="predicted"/>
<feature type="signal peptide" evidence="1">
    <location>
        <begin position="1"/>
        <end position="22"/>
    </location>
</feature>
<dbReference type="Pfam" id="PF19910">
    <property type="entry name" value="DUF6383"/>
    <property type="match status" value="1"/>
</dbReference>
<name>A0A0J6CGC2_9BACT</name>
<dbReference type="Proteomes" id="UP000036166">
    <property type="component" value="Unassembled WGS sequence"/>
</dbReference>
<protein>
    <recommendedName>
        <fullName evidence="2">DUF6383 domain-containing protein</fullName>
    </recommendedName>
</protein>
<reference evidence="3 4" key="1">
    <citation type="submission" date="2015-06" db="EMBL/GenBank/DDBJ databases">
        <title>Draft Genome Sequence of Parabacteroides goldsteinii with Putative Novel Metallo-Beta-Lactamases Isolated from a Blood Culture from a Human Patient.</title>
        <authorList>
            <person name="Krogh T.J."/>
            <person name="Agergaard C.N."/>
            <person name="Moller-Jensen J."/>
            <person name="Justesen U.S."/>
        </authorList>
    </citation>
    <scope>NUCLEOTIDE SEQUENCE [LARGE SCALE GENOMIC DNA]</scope>
    <source>
        <strain evidence="3 4">910340</strain>
    </source>
</reference>
<dbReference type="EMBL" id="LFJV01000006">
    <property type="protein sequence ID" value="KMM35266.1"/>
    <property type="molecule type" value="Genomic_DNA"/>
</dbReference>
<dbReference type="RefSeq" id="WP_048314338.1">
    <property type="nucleotide sequence ID" value="NZ_LFJV01000006.1"/>
</dbReference>
<gene>
    <name evidence="3" type="ORF">ACM15_02905</name>
</gene>
<evidence type="ECO:0000313" key="3">
    <source>
        <dbReference type="EMBL" id="KMM35266.1"/>
    </source>
</evidence>
<feature type="chain" id="PRO_5005268990" description="DUF6383 domain-containing protein" evidence="1">
    <location>
        <begin position="23"/>
        <end position="1316"/>
    </location>
</feature>
<feature type="domain" description="DUF6383" evidence="2">
    <location>
        <begin position="1242"/>
        <end position="1315"/>
    </location>
</feature>
<accession>A0A0J6CGC2</accession>
<organism evidence="3 4">
    <name type="scientific">Parabacteroides goldsteinii</name>
    <dbReference type="NCBI Taxonomy" id="328812"/>
    <lineage>
        <taxon>Bacteria</taxon>
        <taxon>Pseudomonadati</taxon>
        <taxon>Bacteroidota</taxon>
        <taxon>Bacteroidia</taxon>
        <taxon>Bacteroidales</taxon>
        <taxon>Tannerellaceae</taxon>
        <taxon>Parabacteroides</taxon>
    </lineage>
</organism>
<dbReference type="InterPro" id="IPR045963">
    <property type="entry name" value="DUF6383"/>
</dbReference>
<evidence type="ECO:0000313" key="4">
    <source>
        <dbReference type="Proteomes" id="UP000036166"/>
    </source>
</evidence>
<evidence type="ECO:0000259" key="2">
    <source>
        <dbReference type="Pfam" id="PF19910"/>
    </source>
</evidence>
<evidence type="ECO:0000256" key="1">
    <source>
        <dbReference type="SAM" id="SignalP"/>
    </source>
</evidence>
<sequence>MNKKFSTLAVSLLLTSAFSVNAQVQGIGYGTVHTATPSGPVGGETAYRTQLTLSDVFDKFGTDDTNVDEYNKWTVNKIESEKWYQLQVGEEDEVLVQLRDYTTGELYLKVVPQKSLTTGKKPEGNPTLTSSLWKIEVQDKGGYQRGKTYVFTNKETGYMLSYNCPDRTVDPQAAVKLNDKSDVTGGKIDKEKSIIKSDISAWQWYSDDDISKTGESFGSVKLYAYIHEGQEVMGLVRNDNDEIVSVKIAKDKVTDRMANIDFLALTIRDAGVRVLTAEDINSMIDADGSWMNAADREKRDRVFFKSAPAVVNDLFTGSYKAHNTTIEAFKSKNYATEKYAGYSIVLQKADDKFFMVDEDMTYENVQEPTLHGGLQVHDKNFTGGLNALLGGNMTALKARYYWKISYYPTPDSLVLEPLNASFIGAEDKKADKKWADTPLKDAVVKDFYNTVNAATAHVSGAASATTSVPFNKDAYIPVALKIMNQTSGIDDKSVLTVGQSKNTAVGKEDYAKEKYGRPVLTNNIAEMGIKLGFKHDYTPMKRATLENGLYFIKVKVDAAHKTDYRKDGMNLVMNLWGQLMYDKQDDYQEYKHMPATQWVVEQDVCEIGPDQTPYVTIRNREYGSESNIAFHGQLYKAGENTYYFINHKDYNIKSDNVGKFPDMKFSCGDTLVFDQITDKSVTENGKLGYKNFTKDALAYETWGVKYSTADTYQGLNNDKYLNVNENDGYLVVENNQWKDFEVAVLAENNFGYGSEKAGVAALSRTVYTLKVRDNNLIDNNWKYIVVKDDENGNPYYQMAHLKDVDGKNVKLGTFYFKADQLTADGDTSYVFVDATGWTREAESMMEEWATFTGVLESVNEYDYDKYPQRSYIGNGFKQLGVKSQTTKSTYVTLDTDPETVNDAFVFVQTNRPLYMPIGVDITNGEMNTVTNIFRKRGNAGIGQATEYLFEDGNNQSNVAEGSYIKGFQYLGITAEGVKPLGEKSTTALYVDSVISSNPRMPQYLFMVDVDSVKDGRWCNTNKHGYFPSEDVADEEDATHHIFYNGYVAGRVLVNLNDSVELHTSINMLDEAKKFGYRNFTRLAFVEGIHMNITAEEANTAFAQPAGEWLFILKGDLKLKDLITTVGDYKVIDAKKFNDAFKGGKIERNTLDGKHQNYAFSLRYTDDAHQDVLLESKGNDPDMVSKIGGFSENSWVQIMDGVPVLAQSKNINGDHTTIYGNTSLSQLVNQAQIFNLGETDEEATANEDITTSSISVIAGNGVVTVKGAAGKNVVITNVLGQTVANTVVASDEAQISTPAGVVVVAVEGEAAVKAIVK</sequence>
<comment type="caution">
    <text evidence="3">The sequence shown here is derived from an EMBL/GenBank/DDBJ whole genome shotgun (WGS) entry which is preliminary data.</text>
</comment>
<keyword evidence="1" id="KW-0732">Signal</keyword>